<dbReference type="PROSITE" id="PS51257">
    <property type="entry name" value="PROKAR_LIPOPROTEIN"/>
    <property type="match status" value="1"/>
</dbReference>
<organism evidence="2 3">
    <name type="scientific">Corynebacterium ihumii</name>
    <dbReference type="NCBI Taxonomy" id="1232427"/>
    <lineage>
        <taxon>Bacteria</taxon>
        <taxon>Bacillati</taxon>
        <taxon>Actinomycetota</taxon>
        <taxon>Actinomycetes</taxon>
        <taxon>Mycobacteriales</taxon>
        <taxon>Corynebacteriaceae</taxon>
        <taxon>Corynebacterium</taxon>
    </lineage>
</organism>
<feature type="chain" id="PRO_5046015774" description="Secreted protein" evidence="1">
    <location>
        <begin position="33"/>
        <end position="377"/>
    </location>
</feature>
<keyword evidence="1" id="KW-0732">Signal</keyword>
<evidence type="ECO:0008006" key="4">
    <source>
        <dbReference type="Google" id="ProtNLM"/>
    </source>
</evidence>
<dbReference type="Proteomes" id="UP001220577">
    <property type="component" value="Chromosome"/>
</dbReference>
<evidence type="ECO:0000313" key="2">
    <source>
        <dbReference type="EMBL" id="WCZ34268.1"/>
    </source>
</evidence>
<sequence>MRGDWLIVSCMKVSRALAPLACALFLASCSTAGETVVVTATEWVDPDSGEVVTTEIGAPSAPEGATEENSGAAEWPAEYAKVLDDPAAYNFNVPSPGRDEVDHVPDGEYFYALVEANGGGAPELLLSSMSSDEHSNHFARVLVFSTDGGSLETSSDSLIYGAAGAGGSRAGVEASQLGRGLFQAHWLSGTGDGSTVWHDVDGAALSSPTEPEEMNVQYPRPGHLAVNWHPTQDRAALDAGELTVSLPEKRGLAPVDEPDLVIEGTVVAKTGAELIDSMPNGEDPASEYFLLQLDAPREFTDHHHATSVYTREAEYVSLGRREISARGHERLDGLEWERLQGERVRLTVAPENVHFPTDTSMPTGALRVSRFVSAEIL</sequence>
<feature type="signal peptide" evidence="1">
    <location>
        <begin position="1"/>
        <end position="32"/>
    </location>
</feature>
<proteinExistence type="predicted"/>
<evidence type="ECO:0000313" key="3">
    <source>
        <dbReference type="Proteomes" id="UP001220577"/>
    </source>
</evidence>
<gene>
    <name evidence="2" type="ORF">CIHUM_04185</name>
</gene>
<accession>A0ABY7UC53</accession>
<dbReference type="PROSITE" id="PS00430">
    <property type="entry name" value="TONB_DEPENDENT_REC_1"/>
    <property type="match status" value="1"/>
</dbReference>
<dbReference type="EMBL" id="CP063190">
    <property type="protein sequence ID" value="WCZ34268.1"/>
    <property type="molecule type" value="Genomic_DNA"/>
</dbReference>
<reference evidence="2 3" key="1">
    <citation type="submission" date="2020-10" db="EMBL/GenBank/DDBJ databases">
        <title>Complete genome sequence of Corynebacterium ihumii DSM 45751.</title>
        <authorList>
            <person name="Ruckert C."/>
            <person name="Albersmeier A."/>
            <person name="Busche T."/>
            <person name="Jaenicke S."/>
            <person name="Winkler A."/>
            <person name="Friethjonsson O.H."/>
            <person name="Hreggviethsson G.O."/>
            <person name="Lambert C."/>
            <person name="Badcock D."/>
            <person name="Bernaerts K."/>
            <person name="Anne J."/>
            <person name="Economou A."/>
            <person name="Kalinowski J."/>
        </authorList>
    </citation>
    <scope>NUCLEOTIDE SEQUENCE [LARGE SCALE GENOMIC DNA]</scope>
    <source>
        <strain evidence="2 3">DSM 45751</strain>
    </source>
</reference>
<protein>
    <recommendedName>
        <fullName evidence="4">Secreted protein</fullName>
    </recommendedName>
</protein>
<name>A0ABY7UC53_9CORY</name>
<dbReference type="InterPro" id="IPR010916">
    <property type="entry name" value="TonB_box_CS"/>
</dbReference>
<keyword evidence="3" id="KW-1185">Reference proteome</keyword>
<evidence type="ECO:0000256" key="1">
    <source>
        <dbReference type="SAM" id="SignalP"/>
    </source>
</evidence>